<dbReference type="GO" id="GO:0003887">
    <property type="term" value="F:DNA-directed DNA polymerase activity"/>
    <property type="evidence" value="ECO:0007669"/>
    <property type="project" value="UniProtKB-EC"/>
</dbReference>
<keyword evidence="3 7" id="KW-0378">Hydrolase</keyword>
<evidence type="ECO:0000256" key="4">
    <source>
        <dbReference type="ARBA" id="ARBA00022813"/>
    </source>
</evidence>
<keyword evidence="6" id="KW-0742">SOS response</keyword>
<name>A0ABT7SML5_9GAMM</name>
<evidence type="ECO:0000256" key="5">
    <source>
        <dbReference type="ARBA" id="ARBA00023204"/>
    </source>
</evidence>
<evidence type="ECO:0000256" key="7">
    <source>
        <dbReference type="RuleBase" id="RU003991"/>
    </source>
</evidence>
<gene>
    <name evidence="9" type="primary">umuD</name>
    <name evidence="9" type="ORF">QEZ41_03920</name>
</gene>
<keyword evidence="5" id="KW-0234">DNA repair</keyword>
<comment type="similarity">
    <text evidence="1 7">Belongs to the peptidase S24 family.</text>
</comment>
<dbReference type="Pfam" id="PF00717">
    <property type="entry name" value="Peptidase_S24"/>
    <property type="match status" value="1"/>
</dbReference>
<dbReference type="Gene3D" id="2.10.109.10">
    <property type="entry name" value="Umud Fragment, subunit A"/>
    <property type="match status" value="1"/>
</dbReference>
<dbReference type="SUPFAM" id="SSF51306">
    <property type="entry name" value="LexA/Signal peptidase"/>
    <property type="match status" value="1"/>
</dbReference>
<dbReference type="InterPro" id="IPR015927">
    <property type="entry name" value="Peptidase_S24_S26A/B/C"/>
</dbReference>
<comment type="caution">
    <text evidence="9">The sequence shown here is derived from an EMBL/GenBank/DDBJ whole genome shotgun (WGS) entry which is preliminary data.</text>
</comment>
<protein>
    <submittedName>
        <fullName evidence="9">Translesion error-prone DNA polymerase V autoproteolytic subunit</fullName>
        <ecNumber evidence="9">2.7.7.7</ecNumber>
    </submittedName>
</protein>
<evidence type="ECO:0000256" key="3">
    <source>
        <dbReference type="ARBA" id="ARBA00022801"/>
    </source>
</evidence>
<evidence type="ECO:0000313" key="10">
    <source>
        <dbReference type="Proteomes" id="UP001241056"/>
    </source>
</evidence>
<keyword evidence="9" id="KW-0808">Transferase</keyword>
<keyword evidence="9" id="KW-0548">Nucleotidyltransferase</keyword>
<dbReference type="NCBIfam" id="NF007621">
    <property type="entry name" value="PRK10276.1"/>
    <property type="match status" value="1"/>
</dbReference>
<reference evidence="9 10" key="1">
    <citation type="submission" date="2023-06" db="EMBL/GenBank/DDBJ databases">
        <title>Thiopseudomonas sp. CY1220 draft genome sequence.</title>
        <authorList>
            <person name="Zhao G."/>
            <person name="An M."/>
        </authorList>
    </citation>
    <scope>NUCLEOTIDE SEQUENCE [LARGE SCALE GENOMIC DNA]</scope>
    <source>
        <strain evidence="9 10">CY1220</strain>
    </source>
</reference>
<evidence type="ECO:0000256" key="1">
    <source>
        <dbReference type="ARBA" id="ARBA00007484"/>
    </source>
</evidence>
<feature type="domain" description="Peptidase S24/S26A/S26B/S26C" evidence="8">
    <location>
        <begin position="24"/>
        <end position="138"/>
    </location>
</feature>
<evidence type="ECO:0000256" key="6">
    <source>
        <dbReference type="ARBA" id="ARBA00023236"/>
    </source>
</evidence>
<keyword evidence="10" id="KW-1185">Reference proteome</keyword>
<dbReference type="InterPro" id="IPR006197">
    <property type="entry name" value="Peptidase_S24_LexA"/>
</dbReference>
<sequence length="153" mass="16926">MQILIIGKSCSSTYIADKKLAIPFFLDRVPAGFPSPAQDYVERTLDLNELCIKHPAATFFVRVEGDSMIEAGIYPNDVLVVDRSVRAEHGDIVIAGFHGELTVKELELKPVTRLVPRNKAYPAIEVPEGCELDIFGVVTSVVRNMRRKSSAQP</sequence>
<dbReference type="InterPro" id="IPR050077">
    <property type="entry name" value="LexA_repressor"/>
</dbReference>
<dbReference type="PRINTS" id="PR00726">
    <property type="entry name" value="LEXASERPTASE"/>
</dbReference>
<organism evidence="9 10">
    <name type="scientific">Thiopseudomonas acetoxidans</name>
    <dbReference type="NCBI Taxonomy" id="3041622"/>
    <lineage>
        <taxon>Bacteria</taxon>
        <taxon>Pseudomonadati</taxon>
        <taxon>Pseudomonadota</taxon>
        <taxon>Gammaproteobacteria</taxon>
        <taxon>Pseudomonadales</taxon>
        <taxon>Pseudomonadaceae</taxon>
        <taxon>Thiopseudomonas</taxon>
    </lineage>
</organism>
<dbReference type="Proteomes" id="UP001241056">
    <property type="component" value="Unassembled WGS sequence"/>
</dbReference>
<dbReference type="CDD" id="cd06529">
    <property type="entry name" value="S24_LexA-like"/>
    <property type="match status" value="1"/>
</dbReference>
<proteinExistence type="inferred from homology"/>
<dbReference type="PANTHER" id="PTHR33516">
    <property type="entry name" value="LEXA REPRESSOR"/>
    <property type="match status" value="1"/>
</dbReference>
<dbReference type="EC" id="2.7.7.7" evidence="9"/>
<dbReference type="InterPro" id="IPR039418">
    <property type="entry name" value="LexA-like"/>
</dbReference>
<evidence type="ECO:0000256" key="2">
    <source>
        <dbReference type="ARBA" id="ARBA00022763"/>
    </source>
</evidence>
<dbReference type="InterPro" id="IPR036286">
    <property type="entry name" value="LexA/Signal_pep-like_sf"/>
</dbReference>
<keyword evidence="4 7" id="KW-0068">Autocatalytic cleavage</keyword>
<accession>A0ABT7SML5</accession>
<dbReference type="PANTHER" id="PTHR33516:SF2">
    <property type="entry name" value="LEXA REPRESSOR-RELATED"/>
    <property type="match status" value="1"/>
</dbReference>
<evidence type="ECO:0000313" key="9">
    <source>
        <dbReference type="EMBL" id="MDM7857423.1"/>
    </source>
</evidence>
<keyword evidence="2" id="KW-0227">DNA damage</keyword>
<dbReference type="EMBL" id="JAUCDY010000003">
    <property type="protein sequence ID" value="MDM7857423.1"/>
    <property type="molecule type" value="Genomic_DNA"/>
</dbReference>
<evidence type="ECO:0000259" key="8">
    <source>
        <dbReference type="Pfam" id="PF00717"/>
    </source>
</evidence>
<dbReference type="RefSeq" id="WP_289410077.1">
    <property type="nucleotide sequence ID" value="NZ_JAUCDY010000003.1"/>
</dbReference>